<keyword evidence="2" id="KW-1185">Reference proteome</keyword>
<dbReference type="EMBL" id="JAFNEN010000270">
    <property type="protein sequence ID" value="KAG8187500.1"/>
    <property type="molecule type" value="Genomic_DNA"/>
</dbReference>
<organism evidence="1 2">
    <name type="scientific">Oedothorax gibbosus</name>
    <dbReference type="NCBI Taxonomy" id="931172"/>
    <lineage>
        <taxon>Eukaryota</taxon>
        <taxon>Metazoa</taxon>
        <taxon>Ecdysozoa</taxon>
        <taxon>Arthropoda</taxon>
        <taxon>Chelicerata</taxon>
        <taxon>Arachnida</taxon>
        <taxon>Araneae</taxon>
        <taxon>Araneomorphae</taxon>
        <taxon>Entelegynae</taxon>
        <taxon>Araneoidea</taxon>
        <taxon>Linyphiidae</taxon>
        <taxon>Erigoninae</taxon>
        <taxon>Oedothorax</taxon>
    </lineage>
</organism>
<protein>
    <submittedName>
        <fullName evidence="1">Uncharacterized protein</fullName>
    </submittedName>
</protein>
<evidence type="ECO:0000313" key="2">
    <source>
        <dbReference type="Proteomes" id="UP000827092"/>
    </source>
</evidence>
<sequence>MTTPKKTPISQRTNVYSKPETFDKIEYRHYSLEVIVKDGVIASRWINKLQLARVRKGEYWGDGHKS</sequence>
<accession>A0AAV6USP3</accession>
<reference evidence="1 2" key="1">
    <citation type="journal article" date="2022" name="Nat. Ecol. Evol.">
        <title>A masculinizing supergene underlies an exaggerated male reproductive morph in a spider.</title>
        <authorList>
            <person name="Hendrickx F."/>
            <person name="De Corte Z."/>
            <person name="Sonet G."/>
            <person name="Van Belleghem S.M."/>
            <person name="Kostlbacher S."/>
            <person name="Vangestel C."/>
        </authorList>
    </citation>
    <scope>NUCLEOTIDE SEQUENCE [LARGE SCALE GENOMIC DNA]</scope>
    <source>
        <strain evidence="1">W744_W776</strain>
    </source>
</reference>
<proteinExistence type="predicted"/>
<gene>
    <name evidence="1" type="ORF">JTE90_022893</name>
</gene>
<evidence type="ECO:0000313" key="1">
    <source>
        <dbReference type="EMBL" id="KAG8187500.1"/>
    </source>
</evidence>
<dbReference type="AlphaFoldDB" id="A0AAV6USP3"/>
<name>A0AAV6USP3_9ARAC</name>
<dbReference type="Proteomes" id="UP000827092">
    <property type="component" value="Unassembled WGS sequence"/>
</dbReference>
<comment type="caution">
    <text evidence="1">The sequence shown here is derived from an EMBL/GenBank/DDBJ whole genome shotgun (WGS) entry which is preliminary data.</text>
</comment>